<dbReference type="RefSeq" id="WP_157586616.1">
    <property type="nucleotide sequence ID" value="NZ_BDDT01000001.1"/>
</dbReference>
<dbReference type="InterPro" id="IPR010710">
    <property type="entry name" value="DUF1289"/>
</dbReference>
<gene>
    <name evidence="1" type="ORF">EI167_10920</name>
</gene>
<evidence type="ECO:0000313" key="1">
    <source>
        <dbReference type="EMBL" id="MBE0457952.1"/>
    </source>
</evidence>
<reference evidence="1 2" key="1">
    <citation type="submission" date="2020-07" db="EMBL/GenBank/DDBJ databases">
        <title>Halophilic bacteria isolated from french cheeses.</title>
        <authorList>
            <person name="Kothe C.I."/>
            <person name="Farah-Kraiem B."/>
            <person name="Renault P."/>
            <person name="Dridi B."/>
        </authorList>
    </citation>
    <scope>NUCLEOTIDE SEQUENCE [LARGE SCALE GENOMIC DNA]</scope>
    <source>
        <strain evidence="1 2">FME14</strain>
    </source>
</reference>
<dbReference type="EMBL" id="RRZA01000029">
    <property type="protein sequence ID" value="MBE0457952.1"/>
    <property type="molecule type" value="Genomic_DNA"/>
</dbReference>
<sequence>MATKKIKKPTSAYKTDCIGQCDRRKGICEGCGRTSDEIFDWIILSDSEKQAILATPRKG</sequence>
<proteinExistence type="predicted"/>
<organism evidence="1 2">
    <name type="scientific">Pseudoalteromonas prydzensis</name>
    <dbReference type="NCBI Taxonomy" id="182141"/>
    <lineage>
        <taxon>Bacteria</taxon>
        <taxon>Pseudomonadati</taxon>
        <taxon>Pseudomonadota</taxon>
        <taxon>Gammaproteobacteria</taxon>
        <taxon>Alteromonadales</taxon>
        <taxon>Pseudoalteromonadaceae</taxon>
        <taxon>Pseudoalteromonas</taxon>
    </lineage>
</organism>
<comment type="caution">
    <text evidence="1">The sequence shown here is derived from an EMBL/GenBank/DDBJ whole genome shotgun (WGS) entry which is preliminary data.</text>
</comment>
<dbReference type="Pfam" id="PF06945">
    <property type="entry name" value="DUF1289"/>
    <property type="match status" value="1"/>
</dbReference>
<dbReference type="GeneID" id="303295279"/>
<evidence type="ECO:0000313" key="2">
    <source>
        <dbReference type="Proteomes" id="UP000707245"/>
    </source>
</evidence>
<keyword evidence="2" id="KW-1185">Reference proteome</keyword>
<accession>A0ABR9FMB6</accession>
<name>A0ABR9FMB6_9GAMM</name>
<protein>
    <submittedName>
        <fullName evidence="1">DUF1289 domain-containing protein</fullName>
    </submittedName>
</protein>
<dbReference type="Proteomes" id="UP000707245">
    <property type="component" value="Unassembled WGS sequence"/>
</dbReference>